<dbReference type="PANTHER" id="PTHR10281:SF76">
    <property type="entry name" value="CALCUTTA CUP-RELATED"/>
    <property type="match status" value="1"/>
</dbReference>
<dbReference type="Gene3D" id="3.10.120.10">
    <property type="entry name" value="Cytochrome b5-like heme/steroid binding domain"/>
    <property type="match status" value="1"/>
</dbReference>
<gene>
    <name evidence="3" type="ORF">TeGR_g5714</name>
</gene>
<protein>
    <recommendedName>
        <fullName evidence="2">Cytochrome b5 heme-binding domain-containing protein</fullName>
    </recommendedName>
</protein>
<evidence type="ECO:0000256" key="1">
    <source>
        <dbReference type="ARBA" id="ARBA00038357"/>
    </source>
</evidence>
<comment type="similarity">
    <text evidence="1">Belongs to the cytochrome b5 family. MAPR subfamily.</text>
</comment>
<name>A0ABQ6MS11_9STRA</name>
<evidence type="ECO:0000313" key="4">
    <source>
        <dbReference type="Proteomes" id="UP001165060"/>
    </source>
</evidence>
<evidence type="ECO:0000313" key="3">
    <source>
        <dbReference type="EMBL" id="GMI30964.1"/>
    </source>
</evidence>
<dbReference type="Pfam" id="PF00173">
    <property type="entry name" value="Cyt-b5"/>
    <property type="match status" value="1"/>
</dbReference>
<dbReference type="InterPro" id="IPR036400">
    <property type="entry name" value="Cyt_B5-like_heme/steroid_sf"/>
</dbReference>
<dbReference type="InterPro" id="IPR050577">
    <property type="entry name" value="MAPR/NEUFC/NENF-like"/>
</dbReference>
<keyword evidence="4" id="KW-1185">Reference proteome</keyword>
<dbReference type="SMART" id="SM01117">
    <property type="entry name" value="Cyt-b5"/>
    <property type="match status" value="1"/>
</dbReference>
<comment type="caution">
    <text evidence="3">The sequence shown here is derived from an EMBL/GenBank/DDBJ whole genome shotgun (WGS) entry which is preliminary data.</text>
</comment>
<reference evidence="3 4" key="1">
    <citation type="journal article" date="2023" name="Commun. Biol.">
        <title>Genome analysis of Parmales, the sister group of diatoms, reveals the evolutionary specialization of diatoms from phago-mixotrophs to photoautotrophs.</title>
        <authorList>
            <person name="Ban H."/>
            <person name="Sato S."/>
            <person name="Yoshikawa S."/>
            <person name="Yamada K."/>
            <person name="Nakamura Y."/>
            <person name="Ichinomiya M."/>
            <person name="Sato N."/>
            <person name="Blanc-Mathieu R."/>
            <person name="Endo H."/>
            <person name="Kuwata A."/>
            <person name="Ogata H."/>
        </authorList>
    </citation>
    <scope>NUCLEOTIDE SEQUENCE [LARGE SCALE GENOMIC DNA]</scope>
</reference>
<evidence type="ECO:0000259" key="2">
    <source>
        <dbReference type="SMART" id="SM01117"/>
    </source>
</evidence>
<organism evidence="3 4">
    <name type="scientific">Tetraparma gracilis</name>
    <dbReference type="NCBI Taxonomy" id="2962635"/>
    <lineage>
        <taxon>Eukaryota</taxon>
        <taxon>Sar</taxon>
        <taxon>Stramenopiles</taxon>
        <taxon>Ochrophyta</taxon>
        <taxon>Bolidophyceae</taxon>
        <taxon>Parmales</taxon>
        <taxon>Triparmaceae</taxon>
        <taxon>Tetraparma</taxon>
    </lineage>
</organism>
<accession>A0ABQ6MS11</accession>
<feature type="domain" description="Cytochrome b5 heme-binding" evidence="2">
    <location>
        <begin position="23"/>
        <end position="116"/>
    </location>
</feature>
<dbReference type="Proteomes" id="UP001165060">
    <property type="component" value="Unassembled WGS sequence"/>
</dbReference>
<sequence>MTSLLPSSTSASPEPVLSGEFDLCEADLREFDGRDEEKPLLLSVGGFVFDISEGRKFYGKGMPYNIFAGRVATRALSIGSLDEEDLNDNIEGVNEKAVAGQIKFYGEKYKRVGLLKKEC</sequence>
<dbReference type="InterPro" id="IPR001199">
    <property type="entry name" value="Cyt_B5-like_heme/steroid-bd"/>
</dbReference>
<dbReference type="SUPFAM" id="SSF55856">
    <property type="entry name" value="Cytochrome b5-like heme/steroid binding domain"/>
    <property type="match status" value="1"/>
</dbReference>
<dbReference type="EMBL" id="BRYB01000482">
    <property type="protein sequence ID" value="GMI30964.1"/>
    <property type="molecule type" value="Genomic_DNA"/>
</dbReference>
<dbReference type="PANTHER" id="PTHR10281">
    <property type="entry name" value="MEMBRANE-ASSOCIATED PROGESTERONE RECEPTOR COMPONENT-RELATED"/>
    <property type="match status" value="1"/>
</dbReference>
<proteinExistence type="inferred from homology"/>